<evidence type="ECO:0000313" key="2">
    <source>
        <dbReference type="Proteomes" id="UP000009168"/>
    </source>
</evidence>
<sequence length="137" mass="16476">MTYSLKDQQLSIQKKREQNLYDKVLENTFVQMLLSRFSLKSSFFQTFIQNKSRQEIPICCLCFKYRNESFFKRLYQNIGFVIKGQLKNNFQKQGIFSVKIMKNMVKNMAQKMERFSQKIKVEIKKDMCKDATSKQHQ</sequence>
<accession>W7XB44</accession>
<keyword evidence="2" id="KW-1185">Reference proteome</keyword>
<dbReference type="Proteomes" id="UP000009168">
    <property type="component" value="Unassembled WGS sequence"/>
</dbReference>
<dbReference type="AlphaFoldDB" id="W7XB44"/>
<gene>
    <name evidence="1" type="ORF">TTHERM_000257229</name>
</gene>
<dbReference type="InParanoid" id="W7XB44"/>
<proteinExistence type="predicted"/>
<dbReference type="EMBL" id="GG662647">
    <property type="protein sequence ID" value="EWS73638.1"/>
    <property type="molecule type" value="Genomic_DNA"/>
</dbReference>
<evidence type="ECO:0000313" key="1">
    <source>
        <dbReference type="EMBL" id="EWS73638.1"/>
    </source>
</evidence>
<dbReference type="KEGG" id="tet:TTHERM_000257229"/>
<name>W7XB44_TETTS</name>
<dbReference type="RefSeq" id="XP_012653868.1">
    <property type="nucleotide sequence ID" value="XM_012798414.1"/>
</dbReference>
<organism evidence="1 2">
    <name type="scientific">Tetrahymena thermophila (strain SB210)</name>
    <dbReference type="NCBI Taxonomy" id="312017"/>
    <lineage>
        <taxon>Eukaryota</taxon>
        <taxon>Sar</taxon>
        <taxon>Alveolata</taxon>
        <taxon>Ciliophora</taxon>
        <taxon>Intramacronucleata</taxon>
        <taxon>Oligohymenophorea</taxon>
        <taxon>Hymenostomatida</taxon>
        <taxon>Tetrahymenina</taxon>
        <taxon>Tetrahymenidae</taxon>
        <taxon>Tetrahymena</taxon>
    </lineage>
</organism>
<protein>
    <submittedName>
        <fullName evidence="1">Uncharacterized protein</fullName>
    </submittedName>
</protein>
<reference evidence="2" key="1">
    <citation type="journal article" date="2006" name="PLoS Biol.">
        <title>Macronuclear genome sequence of the ciliate Tetrahymena thermophila, a model eukaryote.</title>
        <authorList>
            <person name="Eisen J.A."/>
            <person name="Coyne R.S."/>
            <person name="Wu M."/>
            <person name="Wu D."/>
            <person name="Thiagarajan M."/>
            <person name="Wortman J.R."/>
            <person name="Badger J.H."/>
            <person name="Ren Q."/>
            <person name="Amedeo P."/>
            <person name="Jones K.M."/>
            <person name="Tallon L.J."/>
            <person name="Delcher A.L."/>
            <person name="Salzberg S.L."/>
            <person name="Silva J.C."/>
            <person name="Haas B.J."/>
            <person name="Majoros W.H."/>
            <person name="Farzad M."/>
            <person name="Carlton J.M."/>
            <person name="Smith R.K. Jr."/>
            <person name="Garg J."/>
            <person name="Pearlman R.E."/>
            <person name="Karrer K.M."/>
            <person name="Sun L."/>
            <person name="Manning G."/>
            <person name="Elde N.C."/>
            <person name="Turkewitz A.P."/>
            <person name="Asai D.J."/>
            <person name="Wilkes D.E."/>
            <person name="Wang Y."/>
            <person name="Cai H."/>
            <person name="Collins K."/>
            <person name="Stewart B.A."/>
            <person name="Lee S.R."/>
            <person name="Wilamowska K."/>
            <person name="Weinberg Z."/>
            <person name="Ruzzo W.L."/>
            <person name="Wloga D."/>
            <person name="Gaertig J."/>
            <person name="Frankel J."/>
            <person name="Tsao C.-C."/>
            <person name="Gorovsky M.A."/>
            <person name="Keeling P.J."/>
            <person name="Waller R.F."/>
            <person name="Patron N.J."/>
            <person name="Cherry J.M."/>
            <person name="Stover N.A."/>
            <person name="Krieger C.J."/>
            <person name="del Toro C."/>
            <person name="Ryder H.F."/>
            <person name="Williamson S.C."/>
            <person name="Barbeau R.A."/>
            <person name="Hamilton E.P."/>
            <person name="Orias E."/>
        </authorList>
    </citation>
    <scope>NUCLEOTIDE SEQUENCE [LARGE SCALE GENOMIC DNA]</scope>
    <source>
        <strain evidence="2">SB210</strain>
    </source>
</reference>
<dbReference type="GeneID" id="24438066"/>